<dbReference type="eggNOG" id="ENOG502R2EI">
    <property type="taxonomic scope" value="Eukaryota"/>
</dbReference>
<reference evidence="2" key="2">
    <citation type="submission" date="2015-06" db="UniProtKB">
        <authorList>
            <consortium name="EnsemblPlants"/>
        </authorList>
    </citation>
    <scope>IDENTIFICATION</scope>
    <source>
        <strain evidence="2">cv. Heinz 1706</strain>
    </source>
</reference>
<evidence type="ECO:0000259" key="1">
    <source>
        <dbReference type="Pfam" id="PF10551"/>
    </source>
</evidence>
<dbReference type="PhylomeDB" id="K4BG86"/>
<dbReference type="PaxDb" id="4081-Solyc03g044690.1.1"/>
<dbReference type="Pfam" id="PF10551">
    <property type="entry name" value="MULE"/>
    <property type="match status" value="1"/>
</dbReference>
<dbReference type="STRING" id="4081.K4BG86"/>
<name>K4BG86_SOLLC</name>
<protein>
    <recommendedName>
        <fullName evidence="1">MULE transposase domain-containing protein</fullName>
    </recommendedName>
</protein>
<dbReference type="InParanoid" id="K4BG86"/>
<dbReference type="Proteomes" id="UP000004994">
    <property type="component" value="Chromosome 3"/>
</dbReference>
<reference evidence="2" key="1">
    <citation type="journal article" date="2012" name="Nature">
        <title>The tomato genome sequence provides insights into fleshy fruit evolution.</title>
        <authorList>
            <consortium name="Tomato Genome Consortium"/>
        </authorList>
    </citation>
    <scope>NUCLEOTIDE SEQUENCE [LARGE SCALE GENOMIC DNA]</scope>
    <source>
        <strain evidence="2">cv. Heinz 1706</strain>
    </source>
</reference>
<evidence type="ECO:0000313" key="3">
    <source>
        <dbReference type="Proteomes" id="UP000004994"/>
    </source>
</evidence>
<dbReference type="Gramene" id="Solyc03g044690.1.1">
    <property type="protein sequence ID" value="Solyc03g044690.1.1"/>
    <property type="gene ID" value="Solyc03g044690.1"/>
</dbReference>
<dbReference type="OMA" id="FVFEIGM"/>
<feature type="domain" description="MULE transposase" evidence="1">
    <location>
        <begin position="262"/>
        <end position="343"/>
    </location>
</feature>
<dbReference type="PANTHER" id="PTHR47718">
    <property type="entry name" value="OS01G0519700 PROTEIN"/>
    <property type="match status" value="1"/>
</dbReference>
<organism evidence="2">
    <name type="scientific">Solanum lycopersicum</name>
    <name type="common">Tomato</name>
    <name type="synonym">Lycopersicon esculentum</name>
    <dbReference type="NCBI Taxonomy" id="4081"/>
    <lineage>
        <taxon>Eukaryota</taxon>
        <taxon>Viridiplantae</taxon>
        <taxon>Streptophyta</taxon>
        <taxon>Embryophyta</taxon>
        <taxon>Tracheophyta</taxon>
        <taxon>Spermatophyta</taxon>
        <taxon>Magnoliopsida</taxon>
        <taxon>eudicotyledons</taxon>
        <taxon>Gunneridae</taxon>
        <taxon>Pentapetalae</taxon>
        <taxon>asterids</taxon>
        <taxon>lamiids</taxon>
        <taxon>Solanales</taxon>
        <taxon>Solanaceae</taxon>
        <taxon>Solanoideae</taxon>
        <taxon>Solaneae</taxon>
        <taxon>Solanum</taxon>
        <taxon>Solanum subgen. Lycopersicon</taxon>
    </lineage>
</organism>
<dbReference type="PANTHER" id="PTHR47718:SF17">
    <property type="entry name" value="PROTEIN FAR1-RELATED SEQUENCE 5-LIKE"/>
    <property type="match status" value="1"/>
</dbReference>
<accession>K4BG86</accession>
<keyword evidence="3" id="KW-1185">Reference proteome</keyword>
<proteinExistence type="predicted"/>
<dbReference type="InterPro" id="IPR018289">
    <property type="entry name" value="MULE_transposase_dom"/>
</dbReference>
<dbReference type="EnsemblPlants" id="Solyc03g044690.1.1">
    <property type="protein sequence ID" value="Solyc03g044690.1.1"/>
    <property type="gene ID" value="Solyc03g044690.1"/>
</dbReference>
<dbReference type="HOGENOM" id="CLU_008459_12_3_1"/>
<sequence>MIYSTFIQSLTKLVIVYSIIYSSYFDTYHLKIVIVAHNVNDQKYSTRTHNVSSINKKFVFEIGMKFVSEEYSCNAYNSYDVAKGFEIRKGPKTHNRNKEMTRKRQRLEYRCGCLAHIKFKISNVIWEVCEFSDEHSHPMIEYNLRHFIQSGRKLTNSTKNILGSMLDAGIRTKKVVRYLQYEEGGIENAGFIEQDAHKFVQAHKRNMISSGDAQTLINHFRHLHSEDSKFFYSFQVDEDGRLCNFFWRDSISRLHYQCFGDVTIFDTTYRTNRYNMICSPFVGVNNHWKNVFFLCAFSCNETTDSFVCLFQTFLKGMGGKTPKTIFKDQDHAMAAVIRQVFPKHISSIV</sequence>
<evidence type="ECO:0000313" key="2">
    <source>
        <dbReference type="EnsemblPlants" id="Solyc03g044690.1.1"/>
    </source>
</evidence>
<dbReference type="AlphaFoldDB" id="K4BG86"/>